<evidence type="ECO:0000313" key="2">
    <source>
        <dbReference type="Proteomes" id="UP001595884"/>
    </source>
</evidence>
<keyword evidence="2" id="KW-1185">Reference proteome</keyword>
<reference evidence="2" key="1">
    <citation type="journal article" date="2019" name="Int. J. Syst. Evol. Microbiol.">
        <title>The Global Catalogue of Microorganisms (GCM) 10K type strain sequencing project: providing services to taxonomists for standard genome sequencing and annotation.</title>
        <authorList>
            <consortium name="The Broad Institute Genomics Platform"/>
            <consortium name="The Broad Institute Genome Sequencing Center for Infectious Disease"/>
            <person name="Wu L."/>
            <person name="Ma J."/>
        </authorList>
    </citation>
    <scope>NUCLEOTIDE SEQUENCE [LARGE SCALE GENOMIC DNA]</scope>
    <source>
        <strain evidence="2">CGMCC 1.12849</strain>
    </source>
</reference>
<name>A0ABV9MSR7_9MICC</name>
<proteinExistence type="predicted"/>
<dbReference type="Proteomes" id="UP001595884">
    <property type="component" value="Unassembled WGS sequence"/>
</dbReference>
<evidence type="ECO:0000313" key="1">
    <source>
        <dbReference type="EMBL" id="MFC4717713.1"/>
    </source>
</evidence>
<dbReference type="EMBL" id="JBHSHE010000081">
    <property type="protein sequence ID" value="MFC4717713.1"/>
    <property type="molecule type" value="Genomic_DNA"/>
</dbReference>
<organism evidence="1 2">
    <name type="scientific">Glutamicibacter bergerei</name>
    <dbReference type="NCBI Taxonomy" id="256702"/>
    <lineage>
        <taxon>Bacteria</taxon>
        <taxon>Bacillati</taxon>
        <taxon>Actinomycetota</taxon>
        <taxon>Actinomycetes</taxon>
        <taxon>Micrococcales</taxon>
        <taxon>Micrococcaceae</taxon>
        <taxon>Glutamicibacter</taxon>
    </lineage>
</organism>
<protein>
    <submittedName>
        <fullName evidence="1">Uncharacterized protein</fullName>
    </submittedName>
</protein>
<dbReference type="RefSeq" id="WP_346060283.1">
    <property type="nucleotide sequence ID" value="NZ_BAAAVQ010000095.1"/>
</dbReference>
<comment type="caution">
    <text evidence="1">The sequence shown here is derived from an EMBL/GenBank/DDBJ whole genome shotgun (WGS) entry which is preliminary data.</text>
</comment>
<sequence>MQYSTKLKRAFAGIGITAVLGGSALIGISAATADQDQTVRPAVSESKPGGIQSLIQERSASDSLSAAETEVLKRSAKVGKVSNADYVEAHRNYAKCMAVEGYKPSFRESSKGYMIELPYENVDPKGVDIAMSNCSTGTQEVRGLYRLQVANPQLLTDSRVVAVKCLQNIGAVDADYSPEQFERDWNGASYPFDPMVNANNDCLYDAGYALFWED</sequence>
<gene>
    <name evidence="1" type="ORF">ACFO7V_16435</name>
</gene>
<accession>A0ABV9MSR7</accession>